<name>A0A3D9V5K4_THECX</name>
<dbReference type="Gene3D" id="3.40.50.12780">
    <property type="entry name" value="N-terminal domain of ligase-like"/>
    <property type="match status" value="1"/>
</dbReference>
<dbReference type="PANTHER" id="PTHR24096">
    <property type="entry name" value="LONG-CHAIN-FATTY-ACID--COA LIGASE"/>
    <property type="match status" value="1"/>
</dbReference>
<sequence>MPRVGAGMCQTPCAGVAPAWQSEGGAVNVADLVRRAAQASPDRTALVAEERRLTWAEFDRAVDRCAAALSGGGLVAGYRVALALSNSIEFALCYFGALRAGLVVVLVDPAGTAAEMADVLAETGTRVVLADAASVDAVRSAVRQIAGRPRGVGGPGSADHDAEFVPRVVPVGVPAAAGERSYDDLMATPARTPAVPPADPEALALLARTPGSGVRRRVAMLTHRALVAAIDQWSAAEPTPVRGEDVVLATVPLCHVVGCTAVLGAVARAGATLVVVRHDQPERALEVAATEKVTVVPVVPPILAAWSRSAELADGLVSVRVLQSLGSPLPAGVRQEVETATGLVVHDGYVLTEAAGLVTTTLPGAAPGDAAQRPKGLGVPLPGVEIRVVDDAGVDVEPGEPGQILLRSRSMFSGYWPDGSEDPGADGWHLTGDVGYLDEEGRLTLAGRRSEVVVVSGFNVYPREVEEVIAELDSVADVAVVGVPDPATGEAVVAYVVPRRGRTVTPGEVSAHCAARLARFRRPSVVRVVDELPRSATGNVLRARLAAELSG</sequence>
<dbReference type="EMBL" id="QTUC01000001">
    <property type="protein sequence ID" value="REF37082.1"/>
    <property type="molecule type" value="Genomic_DNA"/>
</dbReference>
<evidence type="ECO:0000259" key="2">
    <source>
        <dbReference type="Pfam" id="PF13193"/>
    </source>
</evidence>
<dbReference type="Pfam" id="PF00501">
    <property type="entry name" value="AMP-binding"/>
    <property type="match status" value="1"/>
</dbReference>
<dbReference type="Proteomes" id="UP000256485">
    <property type="component" value="Unassembled WGS sequence"/>
</dbReference>
<protein>
    <submittedName>
        <fullName evidence="3">Long-chain acyl-CoA synthetase</fullName>
    </submittedName>
</protein>
<dbReference type="SUPFAM" id="SSF56801">
    <property type="entry name" value="Acetyl-CoA synthetase-like"/>
    <property type="match status" value="1"/>
</dbReference>
<dbReference type="AlphaFoldDB" id="A0A3D9V5K4"/>
<organism evidence="3 4">
    <name type="scientific">Thermasporomyces composti</name>
    <dbReference type="NCBI Taxonomy" id="696763"/>
    <lineage>
        <taxon>Bacteria</taxon>
        <taxon>Bacillati</taxon>
        <taxon>Actinomycetota</taxon>
        <taxon>Actinomycetes</taxon>
        <taxon>Propionibacteriales</taxon>
        <taxon>Nocardioidaceae</taxon>
        <taxon>Thermasporomyces</taxon>
    </lineage>
</organism>
<dbReference type="InterPro" id="IPR045851">
    <property type="entry name" value="AMP-bd_C_sf"/>
</dbReference>
<feature type="domain" description="AMP-dependent synthetase/ligase" evidence="1">
    <location>
        <begin position="34"/>
        <end position="416"/>
    </location>
</feature>
<accession>A0A3D9V5K4</accession>
<evidence type="ECO:0000313" key="3">
    <source>
        <dbReference type="EMBL" id="REF37082.1"/>
    </source>
</evidence>
<dbReference type="GO" id="GO:0016405">
    <property type="term" value="F:CoA-ligase activity"/>
    <property type="evidence" value="ECO:0007669"/>
    <property type="project" value="TreeGrafter"/>
</dbReference>
<gene>
    <name evidence="3" type="ORF">DFJ64_2518</name>
</gene>
<dbReference type="InterPro" id="IPR025110">
    <property type="entry name" value="AMP-bd_C"/>
</dbReference>
<evidence type="ECO:0000259" key="1">
    <source>
        <dbReference type="Pfam" id="PF00501"/>
    </source>
</evidence>
<reference evidence="3 4" key="1">
    <citation type="submission" date="2018-08" db="EMBL/GenBank/DDBJ databases">
        <title>Sequencing the genomes of 1000 actinobacteria strains.</title>
        <authorList>
            <person name="Klenk H.-P."/>
        </authorList>
    </citation>
    <scope>NUCLEOTIDE SEQUENCE [LARGE SCALE GENOMIC DNA]</scope>
    <source>
        <strain evidence="3 4">DSM 22891</strain>
    </source>
</reference>
<dbReference type="InterPro" id="IPR000873">
    <property type="entry name" value="AMP-dep_synth/lig_dom"/>
</dbReference>
<proteinExistence type="predicted"/>
<feature type="domain" description="AMP-binding enzyme C-terminal" evidence="2">
    <location>
        <begin position="464"/>
        <end position="538"/>
    </location>
</feature>
<comment type="caution">
    <text evidence="3">The sequence shown here is derived from an EMBL/GenBank/DDBJ whole genome shotgun (WGS) entry which is preliminary data.</text>
</comment>
<dbReference type="InterPro" id="IPR042099">
    <property type="entry name" value="ANL_N_sf"/>
</dbReference>
<dbReference type="Pfam" id="PF13193">
    <property type="entry name" value="AMP-binding_C"/>
    <property type="match status" value="1"/>
</dbReference>
<evidence type="ECO:0000313" key="4">
    <source>
        <dbReference type="Proteomes" id="UP000256485"/>
    </source>
</evidence>
<dbReference type="Gene3D" id="3.30.300.30">
    <property type="match status" value="1"/>
</dbReference>
<keyword evidence="4" id="KW-1185">Reference proteome</keyword>